<dbReference type="AlphaFoldDB" id="A0A7C1I1X9"/>
<dbReference type="PANTHER" id="PTHR43776:SF8">
    <property type="entry name" value="ABC TRANSPORTER, ATP-BINDING PROTEIN"/>
    <property type="match status" value="1"/>
</dbReference>
<accession>A0A7C1I1X9</accession>
<dbReference type="InterPro" id="IPR013563">
    <property type="entry name" value="Oligopep_ABC_C"/>
</dbReference>
<dbReference type="EMBL" id="DSDY01000136">
    <property type="protein sequence ID" value="HDS10844.1"/>
    <property type="molecule type" value="Genomic_DNA"/>
</dbReference>
<keyword evidence="3 5" id="KW-0067">ATP-binding</keyword>
<evidence type="ECO:0000313" key="5">
    <source>
        <dbReference type="EMBL" id="HDS10844.1"/>
    </source>
</evidence>
<dbReference type="Gene3D" id="3.40.50.300">
    <property type="entry name" value="P-loop containing nucleotide triphosphate hydrolases"/>
    <property type="match status" value="1"/>
</dbReference>
<sequence length="381" mass="43194">MDNELLTIMLKDPSIILGVNNLKVWYPIRKGLMDYIYRRKQRFAKAVDGISFAVRRGETFCLAGESGCGKTTTGKSLLGLTPITEGNAFFRPRKEVINELQKAGFRTINSDIVDIFRLSWKGLKYVKRDITIIYQDPYGSLNPSATIKDILEEPLLIHGLLKDEEERKEIIYQVLEQVKLTPAADIATRYPHQLSGGQRQRVAIARAIITRPSLVVADEPVSMLDASIRAEILELMLDLKRKLNLTYIFITHDLAVARYICDRIAIMYLGKIVEIGDARRVIENPMHPYTQALVAAIPEPEPKNRLKLREVPIKGEVPSAVNIPTGCRFHPRCVARDKNLERLGDICVKHDPGLTTLNNDERLVACWLYRDSYKLSPEKSS</sequence>
<feature type="domain" description="ABC transporter" evidence="4">
    <location>
        <begin position="30"/>
        <end position="294"/>
    </location>
</feature>
<dbReference type="Pfam" id="PF08352">
    <property type="entry name" value="oligo_HPY"/>
    <property type="match status" value="1"/>
</dbReference>
<dbReference type="PROSITE" id="PS50893">
    <property type="entry name" value="ABC_TRANSPORTER_2"/>
    <property type="match status" value="1"/>
</dbReference>
<protein>
    <submittedName>
        <fullName evidence="5">ABC transporter ATP-binding protein</fullName>
    </submittedName>
</protein>
<dbReference type="SMART" id="SM00382">
    <property type="entry name" value="AAA"/>
    <property type="match status" value="1"/>
</dbReference>
<dbReference type="InterPro" id="IPR017871">
    <property type="entry name" value="ABC_transporter-like_CS"/>
</dbReference>
<proteinExistence type="predicted"/>
<dbReference type="InterPro" id="IPR027417">
    <property type="entry name" value="P-loop_NTPase"/>
</dbReference>
<evidence type="ECO:0000256" key="3">
    <source>
        <dbReference type="ARBA" id="ARBA00022840"/>
    </source>
</evidence>
<keyword evidence="1" id="KW-0813">Transport</keyword>
<dbReference type="InterPro" id="IPR003593">
    <property type="entry name" value="AAA+_ATPase"/>
</dbReference>
<dbReference type="NCBIfam" id="TIGR01727">
    <property type="entry name" value="oligo_HPY"/>
    <property type="match status" value="1"/>
</dbReference>
<dbReference type="SUPFAM" id="SSF52540">
    <property type="entry name" value="P-loop containing nucleoside triphosphate hydrolases"/>
    <property type="match status" value="1"/>
</dbReference>
<evidence type="ECO:0000256" key="2">
    <source>
        <dbReference type="ARBA" id="ARBA00022741"/>
    </source>
</evidence>
<dbReference type="PANTHER" id="PTHR43776">
    <property type="entry name" value="TRANSPORT ATP-BINDING PROTEIN"/>
    <property type="match status" value="1"/>
</dbReference>
<dbReference type="InterPro" id="IPR050319">
    <property type="entry name" value="ABC_transp_ATP-bind"/>
</dbReference>
<gene>
    <name evidence="5" type="ORF">ENO04_04435</name>
</gene>
<dbReference type="PROSITE" id="PS00211">
    <property type="entry name" value="ABC_TRANSPORTER_1"/>
    <property type="match status" value="1"/>
</dbReference>
<name>A0A7C1I1X9_9CREN</name>
<dbReference type="CDD" id="cd03257">
    <property type="entry name" value="ABC_NikE_OppD_transporters"/>
    <property type="match status" value="1"/>
</dbReference>
<dbReference type="InterPro" id="IPR003439">
    <property type="entry name" value="ABC_transporter-like_ATP-bd"/>
</dbReference>
<keyword evidence="2" id="KW-0547">Nucleotide-binding</keyword>
<dbReference type="Pfam" id="PF00005">
    <property type="entry name" value="ABC_tran"/>
    <property type="match status" value="1"/>
</dbReference>
<dbReference type="GO" id="GO:0055085">
    <property type="term" value="P:transmembrane transport"/>
    <property type="evidence" value="ECO:0007669"/>
    <property type="project" value="UniProtKB-ARBA"/>
</dbReference>
<dbReference type="FunFam" id="3.40.50.300:FF:000016">
    <property type="entry name" value="Oligopeptide ABC transporter ATP-binding component"/>
    <property type="match status" value="1"/>
</dbReference>
<reference evidence="5" key="1">
    <citation type="journal article" date="2020" name="mSystems">
        <title>Genome- and Community-Level Interaction Insights into Carbon Utilization and Element Cycling Functions of Hydrothermarchaeota in Hydrothermal Sediment.</title>
        <authorList>
            <person name="Zhou Z."/>
            <person name="Liu Y."/>
            <person name="Xu W."/>
            <person name="Pan J."/>
            <person name="Luo Z.H."/>
            <person name="Li M."/>
        </authorList>
    </citation>
    <scope>NUCLEOTIDE SEQUENCE [LARGE SCALE GENOMIC DNA]</scope>
    <source>
        <strain evidence="5">SpSt-123</strain>
    </source>
</reference>
<comment type="caution">
    <text evidence="5">The sequence shown here is derived from an EMBL/GenBank/DDBJ whole genome shotgun (WGS) entry which is preliminary data.</text>
</comment>
<evidence type="ECO:0000259" key="4">
    <source>
        <dbReference type="PROSITE" id="PS50893"/>
    </source>
</evidence>
<dbReference type="GO" id="GO:0016887">
    <property type="term" value="F:ATP hydrolysis activity"/>
    <property type="evidence" value="ECO:0007669"/>
    <property type="project" value="InterPro"/>
</dbReference>
<dbReference type="GO" id="GO:0005524">
    <property type="term" value="F:ATP binding"/>
    <property type="evidence" value="ECO:0007669"/>
    <property type="project" value="UniProtKB-KW"/>
</dbReference>
<dbReference type="GO" id="GO:0015833">
    <property type="term" value="P:peptide transport"/>
    <property type="evidence" value="ECO:0007669"/>
    <property type="project" value="InterPro"/>
</dbReference>
<organism evidence="5">
    <name type="scientific">Fervidicoccus fontis</name>
    <dbReference type="NCBI Taxonomy" id="683846"/>
    <lineage>
        <taxon>Archaea</taxon>
        <taxon>Thermoproteota</taxon>
        <taxon>Thermoprotei</taxon>
        <taxon>Fervidicoccales</taxon>
        <taxon>Fervidicoccaceae</taxon>
        <taxon>Fervidicoccus</taxon>
    </lineage>
</organism>
<evidence type="ECO:0000256" key="1">
    <source>
        <dbReference type="ARBA" id="ARBA00022448"/>
    </source>
</evidence>